<dbReference type="Pfam" id="PF04116">
    <property type="entry name" value="FA_hydroxylase"/>
    <property type="match status" value="1"/>
</dbReference>
<dbReference type="PANTHER" id="PTHR11863">
    <property type="entry name" value="STEROL DESATURASE"/>
    <property type="match status" value="1"/>
</dbReference>
<reference evidence="9" key="2">
    <citation type="submission" date="2017-12" db="EMBL/GenBank/DDBJ databases">
        <title>Genome Sequencing Reveals a Rich Biosynthetic Potential.</title>
        <authorList>
            <person name="Bertrand R.L."/>
            <person name="Abdel-Hameed M.E."/>
            <person name="Sorensen J.L."/>
        </authorList>
    </citation>
    <scope>NUCLEOTIDE SEQUENCE</scope>
</reference>
<keyword evidence="4 6" id="KW-0472">Membrane</keyword>
<dbReference type="InterPro" id="IPR050307">
    <property type="entry name" value="Sterol_Desaturase_Related"/>
</dbReference>
<dbReference type="GO" id="GO:0008610">
    <property type="term" value="P:lipid biosynthetic process"/>
    <property type="evidence" value="ECO:0007669"/>
    <property type="project" value="InterPro"/>
</dbReference>
<proteinExistence type="predicted"/>
<sequence>MFPQVDHQDCPQLPPLALGSRPPIFPFLADHHLPYIVPAIVFWVISLTFHYIDTRGCLSKYKLHTPAEDLTKNRATRRDVIKFALIQQAAQCLLGYLTAVTEPFVPHDYGISLWAQKIRYFGIIVREVTRCAGLDLKWIITESQGYGVGYTAAFAQDIWSSHISNFSQAVAEHTDGPTANFSTWELLTARLLYWVVVPLFQYISAMVLADTFQYFTHRAFHVNKWLYKYVHSMHHEVYVPFAYGAFYNHPLETIPIDCIGFPICLSIAGLDNRQAAFFGAIWTFKTVVDHCGYDIPYNPCNIICPHSVLFHDLHHQTWGMKYNFSVYGSFWDWLMGTHWSPLDDKAQEKYKRSKATADKSGSKARSAERAPQINMGNSTGVDI</sequence>
<reference evidence="8" key="1">
    <citation type="submission" date="2016-05" db="EMBL/GenBank/DDBJ databases">
        <title>Lichen genome sequencing reveals its rich biosynthetic potential.</title>
        <authorList>
            <person name="Bertrand R.L."/>
            <person name="Abdel-Hameed M."/>
            <person name="Sorensen J.L."/>
        </authorList>
    </citation>
    <scope>NUCLEOTIDE SEQUENCE</scope>
</reference>
<dbReference type="GO" id="GO:0005506">
    <property type="term" value="F:iron ion binding"/>
    <property type="evidence" value="ECO:0007669"/>
    <property type="project" value="InterPro"/>
</dbReference>
<dbReference type="EMBL" id="MG777478">
    <property type="protein sequence ID" value="AUW30838.1"/>
    <property type="molecule type" value="Genomic_DNA"/>
</dbReference>
<dbReference type="GO" id="GO:0016491">
    <property type="term" value="F:oxidoreductase activity"/>
    <property type="evidence" value="ECO:0007669"/>
    <property type="project" value="InterPro"/>
</dbReference>
<evidence type="ECO:0000256" key="3">
    <source>
        <dbReference type="ARBA" id="ARBA00022989"/>
    </source>
</evidence>
<keyword evidence="3 6" id="KW-1133">Transmembrane helix</keyword>
<feature type="transmembrane region" description="Helical" evidence="6">
    <location>
        <begin position="32"/>
        <end position="52"/>
    </location>
</feature>
<comment type="subcellular location">
    <subcellularLocation>
        <location evidence="1">Membrane</location>
    </subcellularLocation>
</comment>
<evidence type="ECO:0000256" key="4">
    <source>
        <dbReference type="ARBA" id="ARBA00023136"/>
    </source>
</evidence>
<evidence type="ECO:0000313" key="9">
    <source>
        <dbReference type="EMBL" id="AUW30838.1"/>
    </source>
</evidence>
<organism evidence="8">
    <name type="scientific">Cladonia uncialis subsp. uncialis</name>
    <dbReference type="NCBI Taxonomy" id="180999"/>
    <lineage>
        <taxon>Eukaryota</taxon>
        <taxon>Fungi</taxon>
        <taxon>Dikarya</taxon>
        <taxon>Ascomycota</taxon>
        <taxon>Pezizomycotina</taxon>
        <taxon>Lecanoromycetes</taxon>
        <taxon>OSLEUM clade</taxon>
        <taxon>Lecanoromycetidae</taxon>
        <taxon>Lecanorales</taxon>
        <taxon>Lecanorineae</taxon>
        <taxon>Cladoniaceae</taxon>
        <taxon>Cladonia</taxon>
    </lineage>
</organism>
<evidence type="ECO:0000256" key="1">
    <source>
        <dbReference type="ARBA" id="ARBA00004370"/>
    </source>
</evidence>
<feature type="domain" description="Fatty acid hydroxylase" evidence="7">
    <location>
        <begin position="204"/>
        <end position="337"/>
    </location>
</feature>
<evidence type="ECO:0000256" key="6">
    <source>
        <dbReference type="SAM" id="Phobius"/>
    </source>
</evidence>
<dbReference type="EMBL" id="KX264287">
    <property type="protein sequence ID" value="ANM86648.1"/>
    <property type="molecule type" value="Genomic_DNA"/>
</dbReference>
<dbReference type="InterPro" id="IPR006694">
    <property type="entry name" value="Fatty_acid_hydroxylase"/>
</dbReference>
<evidence type="ECO:0000313" key="8">
    <source>
        <dbReference type="EMBL" id="ANM86648.1"/>
    </source>
</evidence>
<feature type="compositionally biased region" description="Polar residues" evidence="5">
    <location>
        <begin position="374"/>
        <end position="383"/>
    </location>
</feature>
<feature type="transmembrane region" description="Helical" evidence="6">
    <location>
        <begin position="191"/>
        <end position="209"/>
    </location>
</feature>
<evidence type="ECO:0000256" key="5">
    <source>
        <dbReference type="SAM" id="MobiDB-lite"/>
    </source>
</evidence>
<evidence type="ECO:0000259" key="7">
    <source>
        <dbReference type="Pfam" id="PF04116"/>
    </source>
</evidence>
<protein>
    <submittedName>
        <fullName evidence="8">Putative hydroxylase</fullName>
    </submittedName>
</protein>
<name>A0A1Z1C4V8_CLAUC</name>
<keyword evidence="2 6" id="KW-0812">Transmembrane</keyword>
<accession>A0A1Z1C4V8</accession>
<evidence type="ECO:0000256" key="2">
    <source>
        <dbReference type="ARBA" id="ARBA00022692"/>
    </source>
</evidence>
<dbReference type="AlphaFoldDB" id="A0A1Z1C4V8"/>
<dbReference type="GO" id="GO:0016020">
    <property type="term" value="C:membrane"/>
    <property type="evidence" value="ECO:0007669"/>
    <property type="project" value="UniProtKB-SubCell"/>
</dbReference>
<feature type="region of interest" description="Disordered" evidence="5">
    <location>
        <begin position="350"/>
        <end position="383"/>
    </location>
</feature>
<feature type="compositionally biased region" description="Basic and acidic residues" evidence="5">
    <location>
        <begin position="350"/>
        <end position="368"/>
    </location>
</feature>